<comment type="catalytic activity">
    <reaction evidence="7">
        <text>L-threonyl-[protein] + ATP = O-phospho-L-threonyl-[protein] + ADP + H(+)</text>
        <dbReference type="Rhea" id="RHEA:46608"/>
        <dbReference type="Rhea" id="RHEA-COMP:11060"/>
        <dbReference type="Rhea" id="RHEA-COMP:11605"/>
        <dbReference type="ChEBI" id="CHEBI:15378"/>
        <dbReference type="ChEBI" id="CHEBI:30013"/>
        <dbReference type="ChEBI" id="CHEBI:30616"/>
        <dbReference type="ChEBI" id="CHEBI:61977"/>
        <dbReference type="ChEBI" id="CHEBI:456216"/>
        <dbReference type="EC" id="2.7.11.1"/>
    </reaction>
</comment>
<feature type="coiled-coil region" evidence="9">
    <location>
        <begin position="355"/>
        <end position="382"/>
    </location>
</feature>
<feature type="region of interest" description="Disordered" evidence="10">
    <location>
        <begin position="1"/>
        <end position="24"/>
    </location>
</feature>
<evidence type="ECO:0000313" key="13">
    <source>
        <dbReference type="Proteomes" id="UP000631114"/>
    </source>
</evidence>
<evidence type="ECO:0000256" key="6">
    <source>
        <dbReference type="ARBA" id="ARBA00022840"/>
    </source>
</evidence>
<feature type="region of interest" description="Disordered" evidence="10">
    <location>
        <begin position="88"/>
        <end position="108"/>
    </location>
</feature>
<dbReference type="EMBL" id="JADFTS010000006">
    <property type="protein sequence ID" value="KAF9603280.1"/>
    <property type="molecule type" value="Genomic_DNA"/>
</dbReference>
<proteinExistence type="predicted"/>
<accession>A0A835LQ44</accession>
<keyword evidence="13" id="KW-1185">Reference proteome</keyword>
<keyword evidence="3" id="KW-0808">Transferase</keyword>
<reference evidence="12 13" key="1">
    <citation type="submission" date="2020-10" db="EMBL/GenBank/DDBJ databases">
        <title>The Coptis chinensis genome and diversification of protoberbering-type alkaloids.</title>
        <authorList>
            <person name="Wang B."/>
            <person name="Shu S."/>
            <person name="Song C."/>
            <person name="Liu Y."/>
        </authorList>
    </citation>
    <scope>NUCLEOTIDE SEQUENCE [LARGE SCALE GENOMIC DNA]</scope>
    <source>
        <strain evidence="12">HL-2020</strain>
        <tissue evidence="12">Leaf</tissue>
    </source>
</reference>
<keyword evidence="4" id="KW-0547">Nucleotide-binding</keyword>
<feature type="domain" description="Serine/threonine-protein kinase OSR1/WNK CCT" evidence="11">
    <location>
        <begin position="124"/>
        <end position="178"/>
    </location>
</feature>
<dbReference type="EC" id="2.7.11.1" evidence="1"/>
<dbReference type="GO" id="GO:0005524">
    <property type="term" value="F:ATP binding"/>
    <property type="evidence" value="ECO:0007669"/>
    <property type="project" value="UniProtKB-KW"/>
</dbReference>
<dbReference type="FunFam" id="3.10.20.90:FF:000252">
    <property type="entry name" value="Probable serine/threonine-protein kinase WNK3"/>
    <property type="match status" value="1"/>
</dbReference>
<evidence type="ECO:0000256" key="3">
    <source>
        <dbReference type="ARBA" id="ARBA00022679"/>
    </source>
</evidence>
<organism evidence="12 13">
    <name type="scientific">Coptis chinensis</name>
    <dbReference type="NCBI Taxonomy" id="261450"/>
    <lineage>
        <taxon>Eukaryota</taxon>
        <taxon>Viridiplantae</taxon>
        <taxon>Streptophyta</taxon>
        <taxon>Embryophyta</taxon>
        <taxon>Tracheophyta</taxon>
        <taxon>Spermatophyta</taxon>
        <taxon>Magnoliopsida</taxon>
        <taxon>Ranunculales</taxon>
        <taxon>Ranunculaceae</taxon>
        <taxon>Coptidoideae</taxon>
        <taxon>Coptis</taxon>
    </lineage>
</organism>
<dbReference type="PANTHER" id="PTHR13902">
    <property type="entry name" value="SERINE/THREONINE-PROTEIN KINASE WNK WITH NO LYSINE -RELATED"/>
    <property type="match status" value="1"/>
</dbReference>
<evidence type="ECO:0000256" key="8">
    <source>
        <dbReference type="ARBA" id="ARBA00048679"/>
    </source>
</evidence>
<dbReference type="AlphaFoldDB" id="A0A835LQ44"/>
<comment type="catalytic activity">
    <reaction evidence="8">
        <text>L-seryl-[protein] + ATP = O-phospho-L-seryl-[protein] + ADP + H(+)</text>
        <dbReference type="Rhea" id="RHEA:17989"/>
        <dbReference type="Rhea" id="RHEA-COMP:9863"/>
        <dbReference type="Rhea" id="RHEA-COMP:11604"/>
        <dbReference type="ChEBI" id="CHEBI:15378"/>
        <dbReference type="ChEBI" id="CHEBI:29999"/>
        <dbReference type="ChEBI" id="CHEBI:30616"/>
        <dbReference type="ChEBI" id="CHEBI:83421"/>
        <dbReference type="ChEBI" id="CHEBI:456216"/>
        <dbReference type="EC" id="2.7.11.1"/>
    </reaction>
</comment>
<feature type="region of interest" description="Disordered" evidence="10">
    <location>
        <begin position="193"/>
        <end position="289"/>
    </location>
</feature>
<sequence length="526" mass="58378">MYFAMKASLTTPPPTKKGIKPASLEKVHDPEVREFIEKCIAKASVRLPAKELLEDPFLQKEGDNESVSRALRPNSDYLEVVHSDDSLQFGGAGSNSSSPKDELPESGHDFMVEGQRKDVNTIFLKLRIADSSGHVRNIHFPFDIEVDTALSVASEMVAELDLTDQDVTTIAEMIDSEIQTHIPEWVSGNALEDNLGSTVAGSDNYESETKDELSPLANDSDPPSGSLVLERLPSGRKYWSDSPKALSRGSPARPSQSDFSSQRDESSSSSSVSSYQHSESPDNDVNEESNEVCVLLDSQLGEDQNGCEEQTMTRVSQLSENQIELGEQHPGEGSPPLGENRVLINNNQVDLRIISKKLEHLLVEQQKELDELRRRHEKATTDLLKELSPETRQRLYTKCHLKVPNYKMHGQAHWYSSHFTNSETSLLQLEALPTHVSKDDNLDISRRLPIENNLTQPKGITYTPGSSRVANIIKKIRRQDSISENGVFTPMFRDGSKSKLLKGDPKSAPSLGIAVILADDVEKLQL</sequence>
<dbReference type="Pfam" id="PF12202">
    <property type="entry name" value="OSR1_C"/>
    <property type="match status" value="1"/>
</dbReference>
<keyword evidence="9" id="KW-0175">Coiled coil</keyword>
<keyword evidence="2" id="KW-0723">Serine/threonine-protein kinase</keyword>
<dbReference type="Gene3D" id="3.10.20.90">
    <property type="entry name" value="Phosphatidylinositol 3-kinase Catalytic Subunit, Chain A, domain 1"/>
    <property type="match status" value="1"/>
</dbReference>
<keyword evidence="5" id="KW-0418">Kinase</keyword>
<dbReference type="GO" id="GO:0004674">
    <property type="term" value="F:protein serine/threonine kinase activity"/>
    <property type="evidence" value="ECO:0007669"/>
    <property type="project" value="UniProtKB-KW"/>
</dbReference>
<evidence type="ECO:0000256" key="2">
    <source>
        <dbReference type="ARBA" id="ARBA00022527"/>
    </source>
</evidence>
<dbReference type="InterPro" id="IPR050588">
    <property type="entry name" value="WNK_Ser-Thr_kinase"/>
</dbReference>
<evidence type="ECO:0000259" key="11">
    <source>
        <dbReference type="Pfam" id="PF12202"/>
    </source>
</evidence>
<feature type="compositionally biased region" description="Basic and acidic residues" evidence="10">
    <location>
        <begin position="99"/>
        <end position="108"/>
    </location>
</feature>
<evidence type="ECO:0000256" key="9">
    <source>
        <dbReference type="SAM" id="Coils"/>
    </source>
</evidence>
<evidence type="ECO:0000313" key="12">
    <source>
        <dbReference type="EMBL" id="KAF9603280.1"/>
    </source>
</evidence>
<keyword evidence="6" id="KW-0067">ATP-binding</keyword>
<evidence type="ECO:0000256" key="5">
    <source>
        <dbReference type="ARBA" id="ARBA00022777"/>
    </source>
</evidence>
<dbReference type="Proteomes" id="UP000631114">
    <property type="component" value="Unassembled WGS sequence"/>
</dbReference>
<feature type="compositionally biased region" description="Low complexity" evidence="10">
    <location>
        <begin position="267"/>
        <end position="278"/>
    </location>
</feature>
<name>A0A835LQ44_9MAGN</name>
<dbReference type="OrthoDB" id="4062651at2759"/>
<evidence type="ECO:0000256" key="1">
    <source>
        <dbReference type="ARBA" id="ARBA00012513"/>
    </source>
</evidence>
<evidence type="ECO:0000256" key="4">
    <source>
        <dbReference type="ARBA" id="ARBA00022741"/>
    </source>
</evidence>
<evidence type="ECO:0000256" key="7">
    <source>
        <dbReference type="ARBA" id="ARBA00047899"/>
    </source>
</evidence>
<evidence type="ECO:0000256" key="10">
    <source>
        <dbReference type="SAM" id="MobiDB-lite"/>
    </source>
</evidence>
<protein>
    <recommendedName>
        <fullName evidence="1">non-specific serine/threonine protein kinase</fullName>
        <ecNumber evidence="1">2.7.11.1</ecNumber>
    </recommendedName>
</protein>
<dbReference type="InterPro" id="IPR024678">
    <property type="entry name" value="Kinase_OSR1/WNK_CCT"/>
</dbReference>
<gene>
    <name evidence="12" type="ORF">IFM89_034613</name>
</gene>
<comment type="caution">
    <text evidence="12">The sequence shown here is derived from an EMBL/GenBank/DDBJ whole genome shotgun (WGS) entry which is preliminary data.</text>
</comment>
<dbReference type="SUPFAM" id="SSF69989">
    <property type="entry name" value="C-terminal domain of PLC-beta"/>
    <property type="match status" value="1"/>
</dbReference>